<dbReference type="SUPFAM" id="SSF51726">
    <property type="entry name" value="UROD/MetE-like"/>
    <property type="match status" value="1"/>
</dbReference>
<evidence type="ECO:0000313" key="2">
    <source>
        <dbReference type="EMBL" id="CAJ2502174.1"/>
    </source>
</evidence>
<dbReference type="EMBL" id="CAUWAG010000004">
    <property type="protein sequence ID" value="CAJ2502174.1"/>
    <property type="molecule type" value="Genomic_DNA"/>
</dbReference>
<protein>
    <submittedName>
        <fullName evidence="2">Uu.00g095680.m01.CDS01</fullName>
    </submittedName>
</protein>
<proteinExistence type="predicted"/>
<dbReference type="GO" id="GO:0003871">
    <property type="term" value="F:5-methyltetrahydropteroyltriglutamate-homocysteine S-methyltransferase activity"/>
    <property type="evidence" value="ECO:0007669"/>
    <property type="project" value="InterPro"/>
</dbReference>
<name>A0AAI8VC35_9PEZI</name>
<dbReference type="GO" id="GO:0009086">
    <property type="term" value="P:methionine biosynthetic process"/>
    <property type="evidence" value="ECO:0007669"/>
    <property type="project" value="InterPro"/>
</dbReference>
<evidence type="ECO:0000313" key="3">
    <source>
        <dbReference type="Proteomes" id="UP001295740"/>
    </source>
</evidence>
<feature type="domain" description="Cobalamin-independent methionine synthase MetE C-terminal/archaeal" evidence="1">
    <location>
        <begin position="182"/>
        <end position="374"/>
    </location>
</feature>
<dbReference type="AlphaFoldDB" id="A0AAI8VC35"/>
<dbReference type="GO" id="GO:0008270">
    <property type="term" value="F:zinc ion binding"/>
    <property type="evidence" value="ECO:0007669"/>
    <property type="project" value="InterPro"/>
</dbReference>
<dbReference type="InterPro" id="IPR038071">
    <property type="entry name" value="UROD/MetE-like_sf"/>
</dbReference>
<organism evidence="2 3">
    <name type="scientific">Anthostomella pinea</name>
    <dbReference type="NCBI Taxonomy" id="933095"/>
    <lineage>
        <taxon>Eukaryota</taxon>
        <taxon>Fungi</taxon>
        <taxon>Dikarya</taxon>
        <taxon>Ascomycota</taxon>
        <taxon>Pezizomycotina</taxon>
        <taxon>Sordariomycetes</taxon>
        <taxon>Xylariomycetidae</taxon>
        <taxon>Xylariales</taxon>
        <taxon>Xylariaceae</taxon>
        <taxon>Anthostomella</taxon>
    </lineage>
</organism>
<dbReference type="Proteomes" id="UP001295740">
    <property type="component" value="Unassembled WGS sequence"/>
</dbReference>
<dbReference type="CDD" id="cd03311">
    <property type="entry name" value="CIMS_C_terminal_like"/>
    <property type="match status" value="1"/>
</dbReference>
<evidence type="ECO:0000259" key="1">
    <source>
        <dbReference type="Pfam" id="PF01717"/>
    </source>
</evidence>
<reference evidence="2" key="1">
    <citation type="submission" date="2023-10" db="EMBL/GenBank/DDBJ databases">
        <authorList>
            <person name="Hackl T."/>
        </authorList>
    </citation>
    <scope>NUCLEOTIDE SEQUENCE</scope>
</reference>
<accession>A0AAI8VC35</accession>
<dbReference type="PANTHER" id="PTHR43844">
    <property type="entry name" value="METHIONINE SYNTHASE"/>
    <property type="match status" value="1"/>
</dbReference>
<dbReference type="PANTHER" id="PTHR43844:SF2">
    <property type="entry name" value="SYNTHASE, VITAMIN-B12 INDEPENDENT, PUTATIVE (AFU_ORTHOLOGUE AFUA_3G12060)-RELATED"/>
    <property type="match status" value="1"/>
</dbReference>
<dbReference type="InterPro" id="IPR002629">
    <property type="entry name" value="Met_Synth_C/arc"/>
</dbReference>
<dbReference type="Pfam" id="PF01717">
    <property type="entry name" value="Meth_synt_2"/>
    <property type="match status" value="1"/>
</dbReference>
<keyword evidence="3" id="KW-1185">Reference proteome</keyword>
<gene>
    <name evidence="2" type="ORF">KHLLAP_LOCUS2642</name>
</gene>
<comment type="caution">
    <text evidence="2">The sequence shown here is derived from an EMBL/GenBank/DDBJ whole genome shotgun (WGS) entry which is preliminary data.</text>
</comment>
<sequence>MVSNKQRPPFRAEHLGSLLRPAELTEKRLKLDKAKALDIVKDEELHAIEDRSINDIVQLQLDLGFHAINDGEYRRHQFWGTFFPNLDGFEEIMNPEWDMFRMYVPDTAAFTESGHKPGETIVCTGKIKHAGSSYLSDWNYLKKLVPADRVKELKVTLAAPEWYHLRYKKGKAYPKEVYATDAEYFADIAEAYRTELQVLYENGCRNVTIDDPNLAYFCAEKMIAGFKQDGEDPDALLDTYVQLYNDCISSRPSDMHVGIHLCRGNFAYSKHFSEGGYDRIATKLFKDISADTYFLEYDTERAGTFEPLKELPPNKNVVLGVITSKFPELEDVAKTRERIFEAADVVAGGAGQTREEALKRIGVSPQCGFASHHLGNSVTREDMLAKLKLVRELADSIWPGAP</sequence>
<dbReference type="Gene3D" id="3.20.20.210">
    <property type="match status" value="1"/>
</dbReference>